<keyword evidence="4" id="KW-0677">Repeat</keyword>
<evidence type="ECO:0000313" key="10">
    <source>
        <dbReference type="EMBL" id="PIS15267.1"/>
    </source>
</evidence>
<evidence type="ECO:0000256" key="5">
    <source>
        <dbReference type="ARBA" id="ARBA00022989"/>
    </source>
</evidence>
<evidence type="ECO:0000259" key="9">
    <source>
        <dbReference type="Pfam" id="PF25011"/>
    </source>
</evidence>
<dbReference type="Gene3D" id="3.40.30.10">
    <property type="entry name" value="Glutaredoxin"/>
    <property type="match status" value="1"/>
</dbReference>
<evidence type="ECO:0000256" key="4">
    <source>
        <dbReference type="ARBA" id="ARBA00022737"/>
    </source>
</evidence>
<dbReference type="SUPFAM" id="SSF52833">
    <property type="entry name" value="Thioredoxin-like"/>
    <property type="match status" value="1"/>
</dbReference>
<keyword evidence="3" id="KW-0732">Signal</keyword>
<keyword evidence="7" id="KW-0325">Glycoprotein</keyword>
<protein>
    <recommendedName>
        <fullName evidence="9">Vacuolar sorting receptor thioredoxin-like domain-containing protein</fullName>
    </recommendedName>
</protein>
<gene>
    <name evidence="10" type="ORF">COT63_00880</name>
</gene>
<evidence type="ECO:0000256" key="3">
    <source>
        <dbReference type="ARBA" id="ARBA00022729"/>
    </source>
</evidence>
<reference evidence="11" key="1">
    <citation type="submission" date="2017-09" db="EMBL/GenBank/DDBJ databases">
        <title>Depth-based differentiation of microbial function through sediment-hosted aquifers and enrichment of novel symbionts in the deep terrestrial subsurface.</title>
        <authorList>
            <person name="Probst A.J."/>
            <person name="Ladd B."/>
            <person name="Jarett J.K."/>
            <person name="Geller-Mcgrath D.E."/>
            <person name="Sieber C.M.K."/>
            <person name="Emerson J.B."/>
            <person name="Anantharaman K."/>
            <person name="Thomas B.C."/>
            <person name="Malmstrom R."/>
            <person name="Stieglmeier M."/>
            <person name="Klingl A."/>
            <person name="Woyke T."/>
            <person name="Ryan C.M."/>
            <person name="Banfield J.F."/>
        </authorList>
    </citation>
    <scope>NUCLEOTIDE SEQUENCE [LARGE SCALE GENOMIC DNA]</scope>
</reference>
<keyword evidence="2" id="KW-0812">Transmembrane</keyword>
<dbReference type="PANTHER" id="PTHR22702:SF1">
    <property type="entry name" value="PROTEASE-ASSOCIATED DOMAIN-CONTAINING PROTEIN 1"/>
    <property type="match status" value="1"/>
</dbReference>
<comment type="caution">
    <text evidence="10">The sequence shown here is derived from an EMBL/GenBank/DDBJ whole genome shotgun (WGS) entry which is preliminary data.</text>
</comment>
<name>A0A2H0WRK5_9BACT</name>
<dbReference type="Pfam" id="PF25011">
    <property type="entry name" value="VSR_TRX"/>
    <property type="match status" value="1"/>
</dbReference>
<dbReference type="Proteomes" id="UP000231282">
    <property type="component" value="Unassembled WGS sequence"/>
</dbReference>
<accession>A0A2H0WRK5</accession>
<evidence type="ECO:0000256" key="6">
    <source>
        <dbReference type="ARBA" id="ARBA00023136"/>
    </source>
</evidence>
<keyword evidence="6" id="KW-0472">Membrane</keyword>
<dbReference type="EMBL" id="PEZH01000015">
    <property type="protein sequence ID" value="PIS15267.1"/>
    <property type="molecule type" value="Genomic_DNA"/>
</dbReference>
<evidence type="ECO:0000256" key="2">
    <source>
        <dbReference type="ARBA" id="ARBA00022692"/>
    </source>
</evidence>
<keyword evidence="5" id="KW-1133">Transmembrane helix</keyword>
<evidence type="ECO:0000256" key="7">
    <source>
        <dbReference type="ARBA" id="ARBA00023180"/>
    </source>
</evidence>
<dbReference type="AlphaFoldDB" id="A0A2H0WRK5"/>
<evidence type="ECO:0000313" key="11">
    <source>
        <dbReference type="Proteomes" id="UP000231282"/>
    </source>
</evidence>
<organism evidence="10 11">
    <name type="scientific">Candidatus Shapirobacteria bacterium CG09_land_8_20_14_0_10_38_17</name>
    <dbReference type="NCBI Taxonomy" id="1974884"/>
    <lineage>
        <taxon>Bacteria</taxon>
        <taxon>Candidatus Shapironibacteriota</taxon>
    </lineage>
</organism>
<proteinExistence type="predicted"/>
<dbReference type="GO" id="GO:0016020">
    <property type="term" value="C:membrane"/>
    <property type="evidence" value="ECO:0007669"/>
    <property type="project" value="UniProtKB-SubCell"/>
</dbReference>
<evidence type="ECO:0000256" key="1">
    <source>
        <dbReference type="ARBA" id="ARBA00004479"/>
    </source>
</evidence>
<dbReference type="InterPro" id="IPR056858">
    <property type="entry name" value="VSR_TRX"/>
</dbReference>
<dbReference type="InterPro" id="IPR036249">
    <property type="entry name" value="Thioredoxin-like_sf"/>
</dbReference>
<evidence type="ECO:0000256" key="8">
    <source>
        <dbReference type="ARBA" id="ARBA00037847"/>
    </source>
</evidence>
<sequence>MITKKEKNKKFKITKIFKKASLKFLLIFIAGLFTVPAIAYFAKEIKIGHLAFSFTKNRLSQNEAAQKSQDFIGQTILDGQDVKISDVKDEGNILSFKIEVPDQGTFTSYITKDGRFIFPSGYDLPKIQAEQEKQAQPSPATAIPQSDQPTALLFIMSFCPYGNQAEEGIAPAVSLLKENITVEPHYVIYSDYASGYPDYCLDKENKYCSMHGVSEVNQDVRELCVYKYQPEKYWQFIQQINKDCTAENVDTCWTKSAKTTGVNTNKISQCQKAEAYSLLAKEVDLNKKYNVQGSPDLLINETQYQGGRNPEDYKNALCSAFSSKPEECTTVLGETTNNASGSCN</sequence>
<comment type="subcellular location">
    <subcellularLocation>
        <location evidence="8">Endomembrane system</location>
        <topology evidence="8">Single-pass membrane protein</topology>
    </subcellularLocation>
    <subcellularLocation>
        <location evidence="1">Membrane</location>
        <topology evidence="1">Single-pass type I membrane protein</topology>
    </subcellularLocation>
</comment>
<feature type="domain" description="Vacuolar sorting receptor thioredoxin-like" evidence="9">
    <location>
        <begin position="199"/>
        <end position="318"/>
    </location>
</feature>
<dbReference type="GO" id="GO:0012505">
    <property type="term" value="C:endomembrane system"/>
    <property type="evidence" value="ECO:0007669"/>
    <property type="project" value="UniProtKB-SubCell"/>
</dbReference>
<dbReference type="PANTHER" id="PTHR22702">
    <property type="entry name" value="PROTEASE-ASSOCIATED DOMAIN-CONTAINING PROTEIN"/>
    <property type="match status" value="1"/>
</dbReference>